<evidence type="ECO:0000313" key="2">
    <source>
        <dbReference type="EMBL" id="BCB86200.1"/>
    </source>
</evidence>
<reference evidence="2 3" key="2">
    <citation type="submission" date="2020-03" db="EMBL/GenBank/DDBJ databases">
        <authorList>
            <person name="Ichikawa N."/>
            <person name="Kimura A."/>
            <person name="Kitahashi Y."/>
            <person name="Uohara A."/>
        </authorList>
    </citation>
    <scope>NUCLEOTIDE SEQUENCE [LARGE SCALE GENOMIC DNA]</scope>
    <source>
        <strain evidence="2 3">NBRC 105367</strain>
    </source>
</reference>
<dbReference type="AlphaFoldDB" id="A0A6F8YJE9"/>
<keyword evidence="3" id="KW-1185">Reference proteome</keyword>
<evidence type="ECO:0008006" key="4">
    <source>
        <dbReference type="Google" id="ProtNLM"/>
    </source>
</evidence>
<sequence length="130" mass="12911">MPGLYFGAVLVVLAPVVALERRNAIGRCFKLFHGDFGASLARVATILGILIAASVIGGGVGVAATLAAPPQTASTGALIAAAAVSSGFAAVIGGAVRLLTDPLTVAAYADMRARVEPLSTAVLAREAGIR</sequence>
<reference evidence="2 3" key="1">
    <citation type="submission" date="2020-03" db="EMBL/GenBank/DDBJ databases">
        <title>Whole genome shotgun sequence of Phytohabitans suffuscus NBRC 105367.</title>
        <authorList>
            <person name="Komaki H."/>
            <person name="Tamura T."/>
        </authorList>
    </citation>
    <scope>NUCLEOTIDE SEQUENCE [LARGE SCALE GENOMIC DNA]</scope>
    <source>
        <strain evidence="2 3">NBRC 105367</strain>
    </source>
</reference>
<keyword evidence="1" id="KW-0812">Transmembrane</keyword>
<dbReference type="Proteomes" id="UP000503011">
    <property type="component" value="Chromosome"/>
</dbReference>
<evidence type="ECO:0000256" key="1">
    <source>
        <dbReference type="SAM" id="Phobius"/>
    </source>
</evidence>
<organism evidence="2 3">
    <name type="scientific">Phytohabitans suffuscus</name>
    <dbReference type="NCBI Taxonomy" id="624315"/>
    <lineage>
        <taxon>Bacteria</taxon>
        <taxon>Bacillati</taxon>
        <taxon>Actinomycetota</taxon>
        <taxon>Actinomycetes</taxon>
        <taxon>Micromonosporales</taxon>
        <taxon>Micromonosporaceae</taxon>
    </lineage>
</organism>
<protein>
    <recommendedName>
        <fullName evidence="4">MotA/TolQ/ExbB proton channel domain-containing protein</fullName>
    </recommendedName>
</protein>
<dbReference type="EMBL" id="AP022871">
    <property type="protein sequence ID" value="BCB86200.1"/>
    <property type="molecule type" value="Genomic_DNA"/>
</dbReference>
<proteinExistence type="predicted"/>
<evidence type="ECO:0000313" key="3">
    <source>
        <dbReference type="Proteomes" id="UP000503011"/>
    </source>
</evidence>
<keyword evidence="1" id="KW-0472">Membrane</keyword>
<name>A0A6F8YJE9_9ACTN</name>
<feature type="transmembrane region" description="Helical" evidence="1">
    <location>
        <begin position="42"/>
        <end position="66"/>
    </location>
</feature>
<dbReference type="KEGG" id="psuu:Psuf_035130"/>
<accession>A0A6F8YJE9</accession>
<gene>
    <name evidence="2" type="ORF">Psuf_035130</name>
</gene>
<keyword evidence="1" id="KW-1133">Transmembrane helix</keyword>
<feature type="transmembrane region" description="Helical" evidence="1">
    <location>
        <begin position="78"/>
        <end position="99"/>
    </location>
</feature>